<dbReference type="Gene3D" id="2.60.120.40">
    <property type="match status" value="1"/>
</dbReference>
<dbReference type="InterPro" id="IPR008983">
    <property type="entry name" value="Tumour_necrosis_fac-like_dom"/>
</dbReference>
<comment type="caution">
    <text evidence="2">The sequence shown here is derived from an EMBL/GenBank/DDBJ whole genome shotgun (WGS) entry which is preliminary data.</text>
</comment>
<protein>
    <submittedName>
        <fullName evidence="2">Uncharacterized protein</fullName>
    </submittedName>
</protein>
<evidence type="ECO:0000313" key="2">
    <source>
        <dbReference type="EMBL" id="CAG2224528.1"/>
    </source>
</evidence>
<organism evidence="2 3">
    <name type="scientific">Mytilus edulis</name>
    <name type="common">Blue mussel</name>
    <dbReference type="NCBI Taxonomy" id="6550"/>
    <lineage>
        <taxon>Eukaryota</taxon>
        <taxon>Metazoa</taxon>
        <taxon>Spiralia</taxon>
        <taxon>Lophotrochozoa</taxon>
        <taxon>Mollusca</taxon>
        <taxon>Bivalvia</taxon>
        <taxon>Autobranchia</taxon>
        <taxon>Pteriomorphia</taxon>
        <taxon>Mytilida</taxon>
        <taxon>Mytiloidea</taxon>
        <taxon>Mytilidae</taxon>
        <taxon>Mytilinae</taxon>
        <taxon>Mytilus</taxon>
    </lineage>
</organism>
<sequence>MEIVKNADVMGVIYIVDDETCDHEQVSSTVVISVSTGDVVFIRTHSTLQIQGGIVSRTSGRSSFAGWLSNDSAKKRQMSSDDGEWVGSPKRSWAAEEKKEQRGKPRGRHPKIGSPQLKGCPCQGEAKGQEGNSRLRSEEKPSLGTTGTLPKGWGYTRRTLQSGAREEQGVRTKLIPGGGRRDTGVSWKDTQRDYTSTGTGVLGTEDTPEQNSKRETGVSGHMTPQELSGKGDWEVSAKGHSNGLQAERDWGVRPEDTPRAAKGDSSRITC</sequence>
<dbReference type="AlphaFoldDB" id="A0A8S3SY42"/>
<name>A0A8S3SY42_MYTED</name>
<accession>A0A8S3SY42</accession>
<evidence type="ECO:0000313" key="3">
    <source>
        <dbReference type="Proteomes" id="UP000683360"/>
    </source>
</evidence>
<feature type="compositionally biased region" description="Basic and acidic residues" evidence="1">
    <location>
        <begin position="246"/>
        <end position="270"/>
    </location>
</feature>
<evidence type="ECO:0000256" key="1">
    <source>
        <dbReference type="SAM" id="MobiDB-lite"/>
    </source>
</evidence>
<gene>
    <name evidence="2" type="ORF">MEDL_37682</name>
</gene>
<proteinExistence type="predicted"/>
<feature type="region of interest" description="Disordered" evidence="1">
    <location>
        <begin position="71"/>
        <end position="270"/>
    </location>
</feature>
<dbReference type="Proteomes" id="UP000683360">
    <property type="component" value="Unassembled WGS sequence"/>
</dbReference>
<dbReference type="EMBL" id="CAJPWZ010001806">
    <property type="protein sequence ID" value="CAG2224528.1"/>
    <property type="molecule type" value="Genomic_DNA"/>
</dbReference>
<feature type="compositionally biased region" description="Basic and acidic residues" evidence="1">
    <location>
        <begin position="93"/>
        <end position="103"/>
    </location>
</feature>
<reference evidence="2" key="1">
    <citation type="submission" date="2021-03" db="EMBL/GenBank/DDBJ databases">
        <authorList>
            <person name="Bekaert M."/>
        </authorList>
    </citation>
    <scope>NUCLEOTIDE SEQUENCE</scope>
</reference>
<keyword evidence="3" id="KW-1185">Reference proteome</keyword>